<dbReference type="STRING" id="6205.A0A0R3WNC7"/>
<dbReference type="Proteomes" id="UP000274429">
    <property type="component" value="Unassembled WGS sequence"/>
</dbReference>
<dbReference type="EMBL" id="UYWX01000894">
    <property type="protein sequence ID" value="VDM19379.1"/>
    <property type="molecule type" value="Genomic_DNA"/>
</dbReference>
<feature type="compositionally biased region" description="Polar residues" evidence="5">
    <location>
        <begin position="216"/>
        <end position="225"/>
    </location>
</feature>
<name>A0A0R3WNC7_HYDTA</name>
<keyword evidence="3" id="KW-0862">Zinc</keyword>
<feature type="domain" description="AN1-type" evidence="6">
    <location>
        <begin position="308"/>
        <end position="355"/>
    </location>
</feature>
<dbReference type="OrthoDB" id="756206at2759"/>
<evidence type="ECO:0000313" key="7">
    <source>
        <dbReference type="EMBL" id="VDM19379.1"/>
    </source>
</evidence>
<dbReference type="InterPro" id="IPR053061">
    <property type="entry name" value="AN1-type_zinc_finger"/>
</dbReference>
<evidence type="ECO:0000259" key="6">
    <source>
        <dbReference type="PROSITE" id="PS51039"/>
    </source>
</evidence>
<keyword evidence="1" id="KW-0479">Metal-binding</keyword>
<dbReference type="Gene3D" id="4.10.1110.10">
    <property type="entry name" value="AN1-like Zinc finger"/>
    <property type="match status" value="1"/>
</dbReference>
<evidence type="ECO:0000256" key="1">
    <source>
        <dbReference type="ARBA" id="ARBA00022723"/>
    </source>
</evidence>
<reference evidence="7 8" key="2">
    <citation type="submission" date="2018-11" db="EMBL/GenBank/DDBJ databases">
        <authorList>
            <consortium name="Pathogen Informatics"/>
        </authorList>
    </citation>
    <scope>NUCLEOTIDE SEQUENCE [LARGE SCALE GENOMIC DNA]</scope>
</reference>
<dbReference type="InterPro" id="IPR000058">
    <property type="entry name" value="Znf_AN1"/>
</dbReference>
<dbReference type="InterPro" id="IPR035896">
    <property type="entry name" value="AN1-like_Znf"/>
</dbReference>
<feature type="compositionally biased region" description="Basic and acidic residues" evidence="5">
    <location>
        <begin position="295"/>
        <end position="304"/>
    </location>
</feature>
<evidence type="ECO:0000256" key="2">
    <source>
        <dbReference type="ARBA" id="ARBA00022771"/>
    </source>
</evidence>
<keyword evidence="8" id="KW-1185">Reference proteome</keyword>
<dbReference type="AlphaFoldDB" id="A0A0R3WNC7"/>
<protein>
    <submittedName>
        <fullName evidence="9">AN1-type domain-containing protein</fullName>
    </submittedName>
</protein>
<dbReference type="PANTHER" id="PTHR46728">
    <property type="entry name" value="AN1-TYPE ZINC FINGER PROTEIN 4"/>
    <property type="match status" value="1"/>
</dbReference>
<gene>
    <name evidence="7" type="ORF">TTAC_LOCUS2252</name>
</gene>
<dbReference type="SMART" id="SM00154">
    <property type="entry name" value="ZnF_AN1"/>
    <property type="match status" value="1"/>
</dbReference>
<evidence type="ECO:0000256" key="5">
    <source>
        <dbReference type="SAM" id="MobiDB-lite"/>
    </source>
</evidence>
<evidence type="ECO:0000313" key="9">
    <source>
        <dbReference type="WBParaSite" id="TTAC_0000226501-mRNA-1"/>
    </source>
</evidence>
<organism evidence="9">
    <name type="scientific">Hydatigena taeniaeformis</name>
    <name type="common">Feline tapeworm</name>
    <name type="synonym">Taenia taeniaeformis</name>
    <dbReference type="NCBI Taxonomy" id="6205"/>
    <lineage>
        <taxon>Eukaryota</taxon>
        <taxon>Metazoa</taxon>
        <taxon>Spiralia</taxon>
        <taxon>Lophotrochozoa</taxon>
        <taxon>Platyhelminthes</taxon>
        <taxon>Cestoda</taxon>
        <taxon>Eucestoda</taxon>
        <taxon>Cyclophyllidea</taxon>
        <taxon>Taeniidae</taxon>
        <taxon>Hydatigera</taxon>
    </lineage>
</organism>
<feature type="region of interest" description="Disordered" evidence="5">
    <location>
        <begin position="275"/>
        <end position="313"/>
    </location>
</feature>
<accession>A0A0R3WNC7</accession>
<sequence length="374" mass="40536">MPKIRSCGGQSLKKVLLRRPYTTTSAVDLPTAAAASSSASSSNDNLSSTIAATAGSGSSITGSSLLLPSKRFVSRFRESDRRPRVTAPNKTTSETNLEAAAVIPGFGDASNVGDIYGSSTSNSYFSRLRLCRFGTVQPTDISKIGYSDRLTDLFNTRKEDQEETTGLEAGGLPSLPLIFPPLLPSAAVNSVDCDRLRPTTATTVTASLLRGRSPTAKKTLSGSSNSNELILPPISCTARANLTWSGGEEYVWWLAHHNHDSHCATTGSTHATVRVAEDEHRSQSPPPRQSSLTKTRKDSSEPPRRSPRPKANRCASCNRKTGLVDSYICRCERNFCSKHRYAELHACPFDYKADARRYIRETNPVVTAAKLPKI</sequence>
<dbReference type="WBParaSite" id="TTAC_0000226501-mRNA-1">
    <property type="protein sequence ID" value="TTAC_0000226501-mRNA-1"/>
    <property type="gene ID" value="TTAC_0000226501"/>
</dbReference>
<dbReference type="PANTHER" id="PTHR46728:SF1">
    <property type="entry name" value="AN1-TYPE ZINC FINGER PROTEIN 4"/>
    <property type="match status" value="1"/>
</dbReference>
<evidence type="ECO:0000256" key="4">
    <source>
        <dbReference type="PROSITE-ProRule" id="PRU00449"/>
    </source>
</evidence>
<dbReference type="GO" id="GO:0008270">
    <property type="term" value="F:zinc ion binding"/>
    <property type="evidence" value="ECO:0007669"/>
    <property type="project" value="UniProtKB-KW"/>
</dbReference>
<dbReference type="PROSITE" id="PS51039">
    <property type="entry name" value="ZF_AN1"/>
    <property type="match status" value="1"/>
</dbReference>
<proteinExistence type="predicted"/>
<dbReference type="SUPFAM" id="SSF118310">
    <property type="entry name" value="AN1-like Zinc finger"/>
    <property type="match status" value="1"/>
</dbReference>
<evidence type="ECO:0000256" key="3">
    <source>
        <dbReference type="ARBA" id="ARBA00022833"/>
    </source>
</evidence>
<feature type="region of interest" description="Disordered" evidence="5">
    <location>
        <begin position="206"/>
        <end position="225"/>
    </location>
</feature>
<keyword evidence="2 4" id="KW-0863">Zinc-finger</keyword>
<reference evidence="9" key="1">
    <citation type="submission" date="2017-02" db="UniProtKB">
        <authorList>
            <consortium name="WormBaseParasite"/>
        </authorList>
    </citation>
    <scope>IDENTIFICATION</scope>
</reference>
<evidence type="ECO:0000313" key="8">
    <source>
        <dbReference type="Proteomes" id="UP000274429"/>
    </source>
</evidence>
<dbReference type="Pfam" id="PF01428">
    <property type="entry name" value="zf-AN1"/>
    <property type="match status" value="1"/>
</dbReference>